<dbReference type="PRINTS" id="PR00081">
    <property type="entry name" value="GDHRDH"/>
</dbReference>
<accession>A0A9P6JMX7</accession>
<dbReference type="GO" id="GO:0016491">
    <property type="term" value="F:oxidoreductase activity"/>
    <property type="evidence" value="ECO:0007669"/>
    <property type="project" value="UniProtKB-KW"/>
</dbReference>
<dbReference type="PANTHER" id="PTHR43157:SF31">
    <property type="entry name" value="PHOSPHATIDYLINOSITOL-GLYCAN BIOSYNTHESIS CLASS F PROTEIN"/>
    <property type="match status" value="1"/>
</dbReference>
<dbReference type="Pfam" id="PF00106">
    <property type="entry name" value="adh_short"/>
    <property type="match status" value="1"/>
</dbReference>
<dbReference type="Proteomes" id="UP000807306">
    <property type="component" value="Unassembled WGS sequence"/>
</dbReference>
<protein>
    <submittedName>
        <fullName evidence="2">Uncharacterized protein</fullName>
    </submittedName>
</protein>
<organism evidence="2 3">
    <name type="scientific">Crepidotus variabilis</name>
    <dbReference type="NCBI Taxonomy" id="179855"/>
    <lineage>
        <taxon>Eukaryota</taxon>
        <taxon>Fungi</taxon>
        <taxon>Dikarya</taxon>
        <taxon>Basidiomycota</taxon>
        <taxon>Agaricomycotina</taxon>
        <taxon>Agaricomycetes</taxon>
        <taxon>Agaricomycetidae</taxon>
        <taxon>Agaricales</taxon>
        <taxon>Agaricineae</taxon>
        <taxon>Crepidotaceae</taxon>
        <taxon>Crepidotus</taxon>
    </lineage>
</organism>
<gene>
    <name evidence="2" type="ORF">CPB83DRAFT_858316</name>
</gene>
<reference evidence="2" key="1">
    <citation type="submission" date="2020-11" db="EMBL/GenBank/DDBJ databases">
        <authorList>
            <consortium name="DOE Joint Genome Institute"/>
            <person name="Ahrendt S."/>
            <person name="Riley R."/>
            <person name="Andreopoulos W."/>
            <person name="Labutti K."/>
            <person name="Pangilinan J."/>
            <person name="Ruiz-Duenas F.J."/>
            <person name="Barrasa J.M."/>
            <person name="Sanchez-Garcia M."/>
            <person name="Camarero S."/>
            <person name="Miyauchi S."/>
            <person name="Serrano A."/>
            <person name="Linde D."/>
            <person name="Babiker R."/>
            <person name="Drula E."/>
            <person name="Ayuso-Fernandez I."/>
            <person name="Pacheco R."/>
            <person name="Padilla G."/>
            <person name="Ferreira P."/>
            <person name="Barriuso J."/>
            <person name="Kellner H."/>
            <person name="Castanera R."/>
            <person name="Alfaro M."/>
            <person name="Ramirez L."/>
            <person name="Pisabarro A.G."/>
            <person name="Kuo A."/>
            <person name="Tritt A."/>
            <person name="Lipzen A."/>
            <person name="He G."/>
            <person name="Yan M."/>
            <person name="Ng V."/>
            <person name="Cullen D."/>
            <person name="Martin F."/>
            <person name="Rosso M.-N."/>
            <person name="Henrissat B."/>
            <person name="Hibbett D."/>
            <person name="Martinez A.T."/>
            <person name="Grigoriev I.V."/>
        </authorList>
    </citation>
    <scope>NUCLEOTIDE SEQUENCE</scope>
    <source>
        <strain evidence="2">CBS 506.95</strain>
    </source>
</reference>
<dbReference type="InterPro" id="IPR036291">
    <property type="entry name" value="NAD(P)-bd_dom_sf"/>
</dbReference>
<dbReference type="AlphaFoldDB" id="A0A9P6JMX7"/>
<dbReference type="SUPFAM" id="SSF51735">
    <property type="entry name" value="NAD(P)-binding Rossmann-fold domains"/>
    <property type="match status" value="1"/>
</dbReference>
<dbReference type="OrthoDB" id="542013at2759"/>
<evidence type="ECO:0000256" key="1">
    <source>
        <dbReference type="ARBA" id="ARBA00023002"/>
    </source>
</evidence>
<proteinExistence type="predicted"/>
<comment type="caution">
    <text evidence="2">The sequence shown here is derived from an EMBL/GenBank/DDBJ whole genome shotgun (WGS) entry which is preliminary data.</text>
</comment>
<evidence type="ECO:0000313" key="2">
    <source>
        <dbReference type="EMBL" id="KAF9526084.1"/>
    </source>
</evidence>
<dbReference type="PANTHER" id="PTHR43157">
    <property type="entry name" value="PHOSPHATIDYLINOSITOL-GLYCAN BIOSYNTHESIS CLASS F PROTEIN-RELATED"/>
    <property type="match status" value="1"/>
</dbReference>
<name>A0A9P6JMX7_9AGAR</name>
<dbReference type="Gene3D" id="3.40.50.720">
    <property type="entry name" value="NAD(P)-binding Rossmann-like Domain"/>
    <property type="match status" value="1"/>
</dbReference>
<evidence type="ECO:0000313" key="3">
    <source>
        <dbReference type="Proteomes" id="UP000807306"/>
    </source>
</evidence>
<dbReference type="InterPro" id="IPR002347">
    <property type="entry name" value="SDR_fam"/>
</dbReference>
<sequence length="349" mass="39059">MQLTFLQFIRGQLARVPPVVAQDLTGKTVVVVGANAGIGYEATKHFAQMKPGRLILACRSKSRGEEALEKIKTETGCTTAELRLVDLTSFESVSSFAADFNKDVERLDILVCNAGVAPIPENPTTKDGWEMSFQTNHLSPSLLALLLLPKMAETASIYQTKPRLVMVSSEVHYFTSFKQTMIDSPNPHRLFGSMDYYNPATGSFIEGGRRYQDTKLFNVFFTRALASRSATQNPFVIVNTVNPGFCYSNLRSRYHGPISWLFNFLMEKALARTSEEGSRQLIWASLGSDKGDEHALHGTYISDMQVFEPADSVVSEDGKKLQNKLWDDLINELEQVNPHVRDITSRYLK</sequence>
<keyword evidence="1" id="KW-0560">Oxidoreductase</keyword>
<dbReference type="EMBL" id="MU157875">
    <property type="protein sequence ID" value="KAF9526084.1"/>
    <property type="molecule type" value="Genomic_DNA"/>
</dbReference>
<keyword evidence="3" id="KW-1185">Reference proteome</keyword>